<organism evidence="9 10">
    <name type="scientific">Ostreococcus tauri</name>
    <name type="common">Marine green alga</name>
    <dbReference type="NCBI Taxonomy" id="70448"/>
    <lineage>
        <taxon>Eukaryota</taxon>
        <taxon>Viridiplantae</taxon>
        <taxon>Chlorophyta</taxon>
        <taxon>Mamiellophyceae</taxon>
        <taxon>Mamiellales</taxon>
        <taxon>Bathycoccaceae</taxon>
        <taxon>Ostreococcus</taxon>
    </lineage>
</organism>
<feature type="compositionally biased region" description="Low complexity" evidence="8">
    <location>
        <begin position="799"/>
        <end position="817"/>
    </location>
</feature>
<reference evidence="9 10" key="2">
    <citation type="journal article" date="2014" name="BMC Genomics">
        <title>An improved genome of the model marine alga Ostreococcus tauri unfolds by assessing Illumina de novo assemblies.</title>
        <authorList>
            <person name="Blanc-Mathieu R."/>
            <person name="Verhelst B."/>
            <person name="Derelle E."/>
            <person name="Rombauts S."/>
            <person name="Bouget F.Y."/>
            <person name="Carre I."/>
            <person name="Chateau A."/>
            <person name="Eyre-Walker A."/>
            <person name="Grimsley N."/>
            <person name="Moreau H."/>
            <person name="Piegu B."/>
            <person name="Rivals E."/>
            <person name="Schackwitz W."/>
            <person name="Van de Peer Y."/>
            <person name="Piganeau G."/>
        </authorList>
    </citation>
    <scope>NUCLEOTIDE SEQUENCE [LARGE SCALE GENOMIC DNA]</scope>
    <source>
        <strain evidence="10">OTTH 0595 / CCAP 157/2 / RCC745</strain>
    </source>
</reference>
<accession>A0A090M7K3</accession>
<dbReference type="PANTHER" id="PTHR33281">
    <property type="entry name" value="UPF0187 PROTEIN YNEE"/>
    <property type="match status" value="1"/>
</dbReference>
<feature type="compositionally biased region" description="Gly residues" evidence="8">
    <location>
        <begin position="254"/>
        <end position="271"/>
    </location>
</feature>
<feature type="compositionally biased region" description="Polar residues" evidence="8">
    <location>
        <begin position="787"/>
        <end position="798"/>
    </location>
</feature>
<feature type="compositionally biased region" description="Low complexity" evidence="8">
    <location>
        <begin position="768"/>
        <end position="782"/>
    </location>
</feature>
<dbReference type="EMBL" id="CAID01000002">
    <property type="protein sequence ID" value="CEG01057.1"/>
    <property type="molecule type" value="Genomic_DNA"/>
</dbReference>
<keyword evidence="6" id="KW-0406">Ion transport</keyword>
<dbReference type="AlphaFoldDB" id="A0A090M7K3"/>
<dbReference type="RefSeq" id="XP_003075112.2">
    <property type="nucleotide sequence ID" value="XM_003075064.2"/>
</dbReference>
<evidence type="ECO:0000256" key="5">
    <source>
        <dbReference type="ARBA" id="ARBA00022989"/>
    </source>
</evidence>
<dbReference type="Proteomes" id="UP000009170">
    <property type="component" value="Unassembled WGS sequence"/>
</dbReference>
<keyword evidence="2" id="KW-0813">Transport</keyword>
<dbReference type="GO" id="GO:0005254">
    <property type="term" value="F:chloride channel activity"/>
    <property type="evidence" value="ECO:0007669"/>
    <property type="project" value="InterPro"/>
</dbReference>
<feature type="compositionally biased region" description="Low complexity" evidence="8">
    <location>
        <begin position="940"/>
        <end position="953"/>
    </location>
</feature>
<feature type="region of interest" description="Disordered" evidence="8">
    <location>
        <begin position="840"/>
        <end position="865"/>
    </location>
</feature>
<feature type="region of interest" description="Disordered" evidence="8">
    <location>
        <begin position="716"/>
        <end position="743"/>
    </location>
</feature>
<dbReference type="Pfam" id="PF25539">
    <property type="entry name" value="Bestrophin_2"/>
    <property type="match status" value="1"/>
</dbReference>
<evidence type="ECO:0000256" key="1">
    <source>
        <dbReference type="ARBA" id="ARBA00004651"/>
    </source>
</evidence>
<feature type="region of interest" description="Disordered" evidence="8">
    <location>
        <begin position="84"/>
        <end position="237"/>
    </location>
</feature>
<dbReference type="GO" id="GO:0005886">
    <property type="term" value="C:plasma membrane"/>
    <property type="evidence" value="ECO:0007669"/>
    <property type="project" value="UniProtKB-SubCell"/>
</dbReference>
<feature type="compositionally biased region" description="Acidic residues" evidence="8">
    <location>
        <begin position="272"/>
        <end position="289"/>
    </location>
</feature>
<dbReference type="GeneID" id="9837047"/>
<feature type="compositionally biased region" description="Basic and acidic residues" evidence="8">
    <location>
        <begin position="210"/>
        <end position="219"/>
    </location>
</feature>
<feature type="region of interest" description="Disordered" evidence="8">
    <location>
        <begin position="249"/>
        <end position="289"/>
    </location>
</feature>
<feature type="compositionally biased region" description="Basic and acidic residues" evidence="8">
    <location>
        <begin position="163"/>
        <end position="194"/>
    </location>
</feature>
<comment type="caution">
    <text evidence="9">The sequence shown here is derived from an EMBL/GenBank/DDBJ whole genome shotgun (WGS) entry which is preliminary data.</text>
</comment>
<name>A0A090M7K3_OSTTA</name>
<reference evidence="10" key="1">
    <citation type="journal article" date="2006" name="Proc. Natl. Acad. Sci. U.S.A.">
        <title>Genome analysis of the smallest free-living eukaryote Ostreococcus tauri unveils many unique features.</title>
        <authorList>
            <person name="Derelle E."/>
            <person name="Ferraz C."/>
            <person name="Rombauts S."/>
            <person name="Rouze P."/>
            <person name="Worden A.Z."/>
            <person name="Robbens S."/>
            <person name="Partensky F."/>
            <person name="Degroeve S."/>
            <person name="Echeynie S."/>
            <person name="Cooke R."/>
            <person name="Saeys Y."/>
            <person name="Wuyts J."/>
            <person name="Jabbari K."/>
            <person name="Bowler C."/>
            <person name="Panaud O."/>
            <person name="Piegu B."/>
            <person name="Ball S.G."/>
            <person name="Ral J.-P."/>
            <person name="Bouget F.-Y."/>
            <person name="Piganeau G."/>
            <person name="De Baets B."/>
            <person name="Picard A."/>
            <person name="Delseny M."/>
            <person name="Demaille J."/>
            <person name="Van de Peer Y."/>
            <person name="Moreau H."/>
        </authorList>
    </citation>
    <scope>NUCLEOTIDE SEQUENCE [LARGE SCALE GENOMIC DNA]</scope>
    <source>
        <strain evidence="10">OTTH 0595 / CCAP 157/2 / RCC745</strain>
    </source>
</reference>
<evidence type="ECO:0000313" key="10">
    <source>
        <dbReference type="Proteomes" id="UP000009170"/>
    </source>
</evidence>
<keyword evidence="3" id="KW-1003">Cell membrane</keyword>
<comment type="subcellular location">
    <subcellularLocation>
        <location evidence="1">Cell membrane</location>
        <topology evidence="1">Multi-pass membrane protein</topology>
    </subcellularLocation>
</comment>
<evidence type="ECO:0000256" key="8">
    <source>
        <dbReference type="SAM" id="MobiDB-lite"/>
    </source>
</evidence>
<evidence type="ECO:0000256" key="6">
    <source>
        <dbReference type="ARBA" id="ARBA00023065"/>
    </source>
</evidence>
<feature type="region of interest" description="Disordered" evidence="8">
    <location>
        <begin position="917"/>
        <end position="1011"/>
    </location>
</feature>
<proteinExistence type="predicted"/>
<feature type="compositionally biased region" description="Low complexity" evidence="8">
    <location>
        <begin position="197"/>
        <end position="207"/>
    </location>
</feature>
<dbReference type="InterPro" id="IPR044669">
    <property type="entry name" value="YneE/VCCN1/2-like"/>
</dbReference>
<evidence type="ECO:0000256" key="7">
    <source>
        <dbReference type="ARBA" id="ARBA00023136"/>
    </source>
</evidence>
<feature type="region of interest" description="Disordered" evidence="8">
    <location>
        <begin position="1"/>
        <end position="20"/>
    </location>
</feature>
<evidence type="ECO:0000256" key="2">
    <source>
        <dbReference type="ARBA" id="ARBA00022448"/>
    </source>
</evidence>
<feature type="compositionally biased region" description="Basic and acidic residues" evidence="8">
    <location>
        <begin position="94"/>
        <end position="119"/>
    </location>
</feature>
<dbReference type="KEGG" id="ota:OT_ostta02g02730"/>
<feature type="region of interest" description="Disordered" evidence="8">
    <location>
        <begin position="880"/>
        <end position="904"/>
    </location>
</feature>
<keyword evidence="7" id="KW-0472">Membrane</keyword>
<keyword evidence="4" id="KW-0812">Transmembrane</keyword>
<sequence length="1038" mass="110445">MRIVPRARVDPGASRASCACSHPRASAHGVKRRVVGVVPRANPRWNQRPCVAVYASLDTNVPSNGSWTSRATRNVAVFAISDEGKTENGGSSADLDKRTFGSWSDSRDFSSESYDRTRDDDDGSEETGKRKPNGGSVDGTVGAIGEVPKPKAVLSEQELLPPSKREPRGKETKGEGEGERVGGKETGEGGEDGKIVAGTTKAGMAAKTKPKTDVEKSGEKLAAPKHAPPPSGGSIKSAVAGIAEDTDLVASSGDIGGGNGGDDARSGGDGGGGDDEEDDEEGDDEDDDEVVLRTPWYELAWIEMETELVRIMQQILNIWITRDPSKTTRLVFFSLLGTSLFLASLFLYPENPLEFSDEGLFASVFGRNPRWVINRELGPLQPTLLSTTCACAVAFAKVRLGANMFKLSPFMHGVLGLPMGFMLVFRWNNAHERWWYGRTCLGNILLYCKNLGGTFCTWVAPDDPMLAARALGLIGALKETVADRLNGTVLNDGAILSQLTTPLDARDLEGLFLADNKVLFCIEALRSCVVEAFKKDFVPSAIASTIHSEVAAIMDNYGSCEKVVNQPPPGCIITHLKSTLMVYVCSLPMILVHEVGVWGVVPVTTILSLALFGIEAAAEQIEQPFGNRPYDLPVRALMNSNSRDLEQTSKKVLGMAGYVNGVKMAFTADGPVPAKLPDKTTTSALGDEAPAPVPAPVPSAIPAPVPVKPTVVQPPPPVPSASALAEKAKKAAEPESPTAVVIPATRKDNTVSLSSDRLEMGMSALKESPLSFTSDSTPTSSDVLKKSASQSPISNGDNVSSRPSTSASAGATGTVSAPSKGAFRAVLDAVSSEQAPVNIRAQPLSPLRTTRSEATSPARKSDLPAWKAQSPIEIYDQVLDERPSSTIPDSPRYHTQKTMRRRDSYGQQFFDMFARYTGGSSENRAPDSPQNPSRLERSNSARMTRSSSAATFSPFTQASDSDRDVGDISFQRSAFAPSPSKSDFVAGSGENGVPIRRASIPGGVNRSTSLTDMSALEEAIKRAREARKRGESGGGASL</sequence>
<dbReference type="InParanoid" id="A0A090M7K3"/>
<evidence type="ECO:0000256" key="3">
    <source>
        <dbReference type="ARBA" id="ARBA00022475"/>
    </source>
</evidence>
<protein>
    <submittedName>
        <fullName evidence="9">Bestrophin/UPF0187</fullName>
    </submittedName>
</protein>
<evidence type="ECO:0000313" key="9">
    <source>
        <dbReference type="EMBL" id="CEG01057.1"/>
    </source>
</evidence>
<keyword evidence="5" id="KW-1133">Transmembrane helix</keyword>
<feature type="region of interest" description="Disordered" evidence="8">
    <location>
        <begin position="766"/>
        <end position="817"/>
    </location>
</feature>
<feature type="compositionally biased region" description="Polar residues" evidence="8">
    <location>
        <begin position="918"/>
        <end position="933"/>
    </location>
</feature>
<dbReference type="PANTHER" id="PTHR33281:SF19">
    <property type="entry name" value="VOLTAGE-DEPENDENT ANION CHANNEL-FORMING PROTEIN YNEE"/>
    <property type="match status" value="1"/>
</dbReference>
<dbReference type="OrthoDB" id="498681at2759"/>
<gene>
    <name evidence="9" type="ORF">OT_ostta02g02730</name>
</gene>
<evidence type="ECO:0000256" key="4">
    <source>
        <dbReference type="ARBA" id="ARBA00022692"/>
    </source>
</evidence>
<keyword evidence="10" id="KW-1185">Reference proteome</keyword>
<dbReference type="STRING" id="70448.A0A090M7K3"/>